<feature type="compositionally biased region" description="Basic residues" evidence="1">
    <location>
        <begin position="107"/>
        <end position="119"/>
    </location>
</feature>
<proteinExistence type="predicted"/>
<accession>A0ABP0TNR1</accession>
<protein>
    <submittedName>
        <fullName evidence="2">Uncharacterized protein</fullName>
    </submittedName>
</protein>
<name>A0ABP0TNR1_9BRYO</name>
<evidence type="ECO:0000256" key="1">
    <source>
        <dbReference type="SAM" id="MobiDB-lite"/>
    </source>
</evidence>
<evidence type="ECO:0000313" key="3">
    <source>
        <dbReference type="Proteomes" id="UP001497512"/>
    </source>
</evidence>
<dbReference type="EMBL" id="OZ019905">
    <property type="protein sequence ID" value="CAK9201274.1"/>
    <property type="molecule type" value="Genomic_DNA"/>
</dbReference>
<feature type="region of interest" description="Disordered" evidence="1">
    <location>
        <begin position="107"/>
        <end position="139"/>
    </location>
</feature>
<gene>
    <name evidence="2" type="ORF">CSSPTR1EN2_LOCUS5825</name>
</gene>
<keyword evidence="3" id="KW-1185">Reference proteome</keyword>
<feature type="compositionally biased region" description="Acidic residues" evidence="1">
    <location>
        <begin position="128"/>
        <end position="139"/>
    </location>
</feature>
<reference evidence="2" key="1">
    <citation type="submission" date="2024-02" db="EMBL/GenBank/DDBJ databases">
        <authorList>
            <consortium name="ELIXIR-Norway"/>
            <consortium name="Elixir Norway"/>
        </authorList>
    </citation>
    <scope>NUCLEOTIDE SEQUENCE</scope>
</reference>
<dbReference type="Proteomes" id="UP001497512">
    <property type="component" value="Chromosome 13"/>
</dbReference>
<evidence type="ECO:0000313" key="2">
    <source>
        <dbReference type="EMBL" id="CAK9201274.1"/>
    </source>
</evidence>
<organism evidence="2 3">
    <name type="scientific">Sphagnum troendelagicum</name>
    <dbReference type="NCBI Taxonomy" id="128251"/>
    <lineage>
        <taxon>Eukaryota</taxon>
        <taxon>Viridiplantae</taxon>
        <taxon>Streptophyta</taxon>
        <taxon>Embryophyta</taxon>
        <taxon>Bryophyta</taxon>
        <taxon>Sphagnophytina</taxon>
        <taxon>Sphagnopsida</taxon>
        <taxon>Sphagnales</taxon>
        <taxon>Sphagnaceae</taxon>
        <taxon>Sphagnum</taxon>
    </lineage>
</organism>
<sequence length="738" mass="83701">MVKHTRMEENRKVYEEDYDTDEYEDLTCECHHLARAKELNGSKRKPFFCIHCKVLYKDKNKLNLHRLDGCTGVTGDGRKTILKIYPVFEKGQRAEIEEILIKHGYMKPRKTASRPKRKKSDVPKIVEDDNDKDQDMEEDLEEAIEELEGGTEVDQLTPLQLEKLKLRGMLSSSACKTKRKKHSPLKEELASKVRENLGLETPNPTSVKLTRIQVEQQAWAVAKCMQGDVSMTPCLEKKPCPGLWHLLQFELLPSSFPNVNDSSFMPTLHEHVKSGSIDAGLRISYGTWYMEREAEASEEEKNAVKLTMNRFRFTRGCSDIEAQNMEVVALEQYLTYVQDLLRLEAQKAAADAELVLQRERYVQEKLEEFDKRQDAETEQMLWHWSPLLHILKSDFIDGLPPRPWMHSDAEHHQIVRAIMISRSLVVGNAPFCPIIVRMFKMIYMYRFDKTSTLSDPATGLLRETIMSYSTSDSAACELRVAAQSILSEGYFLFGNMPSYSDAQCEVQEDIQALLHGPEAACEAVIQKVQEFLKVVHQRAIGDMAQLRPHDFHVLWCGGDEGAISNALKEYSICLETRENLDMGWVSSPLGHVDSDSIPVLQAKEAVVKAVNELYRVRLIVDKDQLQLGFDHCVTAAPDSVTSEKFHALEETCTSKVGNRAEVTGEHLVEEQKEEFEEINKVASNSVMGSGGFTGLSHGSHSLISQLFHEMHGTDLNGGGKEHARNDCFGRQQRCGLFS</sequence>